<dbReference type="InterPro" id="IPR011712">
    <property type="entry name" value="Sig_transdc_His_kin_sub3_dim/P"/>
</dbReference>
<dbReference type="Proteomes" id="UP000199515">
    <property type="component" value="Unassembled WGS sequence"/>
</dbReference>
<evidence type="ECO:0000259" key="4">
    <source>
        <dbReference type="SMART" id="SM00065"/>
    </source>
</evidence>
<keyword evidence="1" id="KW-0808">Transferase</keyword>
<keyword evidence="2 6" id="KW-0418">Kinase</keyword>
<evidence type="ECO:0000259" key="5">
    <source>
        <dbReference type="SMART" id="SM00387"/>
    </source>
</evidence>
<dbReference type="EMBL" id="FNON01000002">
    <property type="protein sequence ID" value="SDX22876.1"/>
    <property type="molecule type" value="Genomic_DNA"/>
</dbReference>
<evidence type="ECO:0000256" key="2">
    <source>
        <dbReference type="ARBA" id="ARBA00022777"/>
    </source>
</evidence>
<dbReference type="InterPro" id="IPR003594">
    <property type="entry name" value="HATPase_dom"/>
</dbReference>
<dbReference type="Gene3D" id="3.30.450.40">
    <property type="match status" value="1"/>
</dbReference>
<dbReference type="RefSeq" id="WP_176968567.1">
    <property type="nucleotide sequence ID" value="NZ_FNON01000002.1"/>
</dbReference>
<dbReference type="SUPFAM" id="SSF55781">
    <property type="entry name" value="GAF domain-like"/>
    <property type="match status" value="1"/>
</dbReference>
<dbReference type="InterPro" id="IPR050482">
    <property type="entry name" value="Sensor_HK_TwoCompSys"/>
</dbReference>
<dbReference type="CDD" id="cd16917">
    <property type="entry name" value="HATPase_UhpB-NarQ-NarX-like"/>
    <property type="match status" value="1"/>
</dbReference>
<dbReference type="GO" id="GO:0000155">
    <property type="term" value="F:phosphorelay sensor kinase activity"/>
    <property type="evidence" value="ECO:0007669"/>
    <property type="project" value="InterPro"/>
</dbReference>
<feature type="domain" description="GAF" evidence="4">
    <location>
        <begin position="27"/>
        <end position="183"/>
    </location>
</feature>
<dbReference type="AlphaFoldDB" id="A0A1H2ZZS9"/>
<dbReference type="InterPro" id="IPR036890">
    <property type="entry name" value="HATPase_C_sf"/>
</dbReference>
<dbReference type="Pfam" id="PF07730">
    <property type="entry name" value="HisKA_3"/>
    <property type="match status" value="1"/>
</dbReference>
<evidence type="ECO:0000313" key="7">
    <source>
        <dbReference type="Proteomes" id="UP000199515"/>
    </source>
</evidence>
<feature type="domain" description="Histidine kinase/HSP90-like ATPase" evidence="5">
    <location>
        <begin position="293"/>
        <end position="388"/>
    </location>
</feature>
<keyword evidence="3" id="KW-0902">Two-component regulatory system</keyword>
<accession>A0A1H2ZZS9</accession>
<dbReference type="SMART" id="SM00387">
    <property type="entry name" value="HATPase_c"/>
    <property type="match status" value="1"/>
</dbReference>
<reference evidence="6 7" key="1">
    <citation type="submission" date="2016-10" db="EMBL/GenBank/DDBJ databases">
        <authorList>
            <person name="de Groot N.N."/>
        </authorList>
    </citation>
    <scope>NUCLEOTIDE SEQUENCE [LARGE SCALE GENOMIC DNA]</scope>
    <source>
        <strain evidence="6 7">CPCC 202699</strain>
    </source>
</reference>
<dbReference type="InterPro" id="IPR029016">
    <property type="entry name" value="GAF-like_dom_sf"/>
</dbReference>
<dbReference type="InterPro" id="IPR003018">
    <property type="entry name" value="GAF"/>
</dbReference>
<proteinExistence type="predicted"/>
<evidence type="ECO:0000256" key="3">
    <source>
        <dbReference type="ARBA" id="ARBA00023012"/>
    </source>
</evidence>
<dbReference type="PANTHER" id="PTHR24421:SF56">
    <property type="entry name" value="OXYGEN SENSOR HISTIDINE KINASE RESPONSE REGULATOR DOST"/>
    <property type="match status" value="1"/>
</dbReference>
<evidence type="ECO:0000313" key="6">
    <source>
        <dbReference type="EMBL" id="SDX22876.1"/>
    </source>
</evidence>
<dbReference type="STRING" id="589385.SAMN05421504_102737"/>
<keyword evidence="7" id="KW-1185">Reference proteome</keyword>
<name>A0A1H2ZZS9_9PSEU</name>
<dbReference type="SMART" id="SM00065">
    <property type="entry name" value="GAF"/>
    <property type="match status" value="1"/>
</dbReference>
<evidence type="ECO:0000256" key="1">
    <source>
        <dbReference type="ARBA" id="ARBA00022679"/>
    </source>
</evidence>
<organism evidence="6 7">
    <name type="scientific">Amycolatopsis xylanica</name>
    <dbReference type="NCBI Taxonomy" id="589385"/>
    <lineage>
        <taxon>Bacteria</taxon>
        <taxon>Bacillati</taxon>
        <taxon>Actinomycetota</taxon>
        <taxon>Actinomycetes</taxon>
        <taxon>Pseudonocardiales</taxon>
        <taxon>Pseudonocardiaceae</taxon>
        <taxon>Amycolatopsis</taxon>
    </lineage>
</organism>
<gene>
    <name evidence="6" type="ORF">SAMN05421504_102737</name>
</gene>
<dbReference type="Gene3D" id="3.30.565.10">
    <property type="entry name" value="Histidine kinase-like ATPase, C-terminal domain"/>
    <property type="match status" value="1"/>
</dbReference>
<dbReference type="GO" id="GO:0046983">
    <property type="term" value="F:protein dimerization activity"/>
    <property type="evidence" value="ECO:0007669"/>
    <property type="project" value="InterPro"/>
</dbReference>
<dbReference type="Pfam" id="PF02518">
    <property type="entry name" value="HATPase_c"/>
    <property type="match status" value="1"/>
</dbReference>
<dbReference type="Pfam" id="PF13185">
    <property type="entry name" value="GAF_2"/>
    <property type="match status" value="1"/>
</dbReference>
<dbReference type="SUPFAM" id="SSF55874">
    <property type="entry name" value="ATPase domain of HSP90 chaperone/DNA topoisomerase II/histidine kinase"/>
    <property type="match status" value="1"/>
</dbReference>
<dbReference type="PANTHER" id="PTHR24421">
    <property type="entry name" value="NITRATE/NITRITE SENSOR PROTEIN NARX-RELATED"/>
    <property type="match status" value="1"/>
</dbReference>
<sequence>MIGDSDRREQWLRASQDITGALLSGDDPRAALRVVAERARLLANAPIAVIAVPDEDNAANLVFDVVDGVGMGGEKVNGLSVPIAETGSGHVYLSGRSMIFNQYGDKVRARSKDPENELPDRVTELDSSVAVPLSFADEVLGVLLLARFHGQPEFTNADLELAESFAAHAAVAIQFGRAAEARRMLAIFEDRDRIARDLHDLVIQRLFAIGLGLEGVSMQMEPKTADRLTAFTKQLDETIREIRRTIFSLQEEPDGQTSLRTEMLRCVREVTAALGFEPRVSFDGPLDSLVPDVVRPDLLATLREALSNAARHAKASAVDVDVRVDRDGTELVLSVTDDGVGPPDEQGRRSGLANLASRAERWRGAFTFKPAPGGGAALNWTVQLPREARV</sequence>
<dbReference type="Gene3D" id="1.20.5.1930">
    <property type="match status" value="1"/>
</dbReference>
<dbReference type="GO" id="GO:0016020">
    <property type="term" value="C:membrane"/>
    <property type="evidence" value="ECO:0007669"/>
    <property type="project" value="InterPro"/>
</dbReference>
<protein>
    <submittedName>
        <fullName evidence="6">Histidine kinase-, DNA gyrase B-, and HSP90-like ATPase</fullName>
    </submittedName>
</protein>